<evidence type="ECO:0000256" key="5">
    <source>
        <dbReference type="HAMAP-Rule" id="MF_00057"/>
    </source>
</evidence>
<dbReference type="RefSeq" id="WP_102721039.1">
    <property type="nucleotide sequence ID" value="NZ_CACRSS010000002.1"/>
</dbReference>
<dbReference type="Pfam" id="PF02348">
    <property type="entry name" value="CTP_transf_3"/>
    <property type="match status" value="1"/>
</dbReference>
<dbReference type="NCBIfam" id="NF003952">
    <property type="entry name" value="PRK05450.1-5"/>
    <property type="match status" value="1"/>
</dbReference>
<dbReference type="EC" id="2.7.7.38" evidence="5"/>
<dbReference type="AlphaFoldDB" id="A0A6N2RHV4"/>
<evidence type="ECO:0000256" key="1">
    <source>
        <dbReference type="ARBA" id="ARBA00004370"/>
    </source>
</evidence>
<comment type="catalytic activity">
    <reaction evidence="5">
        <text>3-deoxy-alpha-D-manno-oct-2-ulosonate + CTP = CMP-3-deoxy-beta-D-manno-octulosonate + diphosphate</text>
        <dbReference type="Rhea" id="RHEA:23448"/>
        <dbReference type="ChEBI" id="CHEBI:33019"/>
        <dbReference type="ChEBI" id="CHEBI:37563"/>
        <dbReference type="ChEBI" id="CHEBI:85986"/>
        <dbReference type="ChEBI" id="CHEBI:85987"/>
        <dbReference type="EC" id="2.7.7.38"/>
    </reaction>
</comment>
<dbReference type="CDD" id="cd02517">
    <property type="entry name" value="CMP-KDO-Synthetase"/>
    <property type="match status" value="1"/>
</dbReference>
<dbReference type="NCBIfam" id="NF009905">
    <property type="entry name" value="PRK13368.1"/>
    <property type="match status" value="1"/>
</dbReference>
<comment type="similarity">
    <text evidence="5">Belongs to the KdsB family.</text>
</comment>
<dbReference type="GO" id="GO:0016020">
    <property type="term" value="C:membrane"/>
    <property type="evidence" value="ECO:0007669"/>
    <property type="project" value="UniProtKB-SubCell"/>
</dbReference>
<dbReference type="NCBIfam" id="NF003950">
    <property type="entry name" value="PRK05450.1-3"/>
    <property type="match status" value="1"/>
</dbReference>
<dbReference type="InterPro" id="IPR004528">
    <property type="entry name" value="KdsB"/>
</dbReference>
<dbReference type="OrthoDB" id="9815559at2"/>
<evidence type="ECO:0000256" key="2">
    <source>
        <dbReference type="ARBA" id="ARBA00022679"/>
    </source>
</evidence>
<dbReference type="GeneID" id="84023747"/>
<accession>A0A6N2RHV4</accession>
<proteinExistence type="inferred from homology"/>
<gene>
    <name evidence="5 6" type="primary">kdsB</name>
    <name evidence="6" type="ORF">AMLFYP55_01589</name>
</gene>
<dbReference type="SUPFAM" id="SSF53448">
    <property type="entry name" value="Nucleotide-diphospho-sugar transferases"/>
    <property type="match status" value="1"/>
</dbReference>
<comment type="function">
    <text evidence="5">Activates KDO (a required 8-carbon sugar) for incorporation into bacterial lipopolysaccharide in Gram-negative bacteria.</text>
</comment>
<dbReference type="InterPro" id="IPR029044">
    <property type="entry name" value="Nucleotide-diphossugar_trans"/>
</dbReference>
<organism evidence="6">
    <name type="scientific">Akkermansia muciniphila</name>
    <dbReference type="NCBI Taxonomy" id="239935"/>
    <lineage>
        <taxon>Bacteria</taxon>
        <taxon>Pseudomonadati</taxon>
        <taxon>Verrucomicrobiota</taxon>
        <taxon>Verrucomicrobiia</taxon>
        <taxon>Verrucomicrobiales</taxon>
        <taxon>Akkermansiaceae</taxon>
        <taxon>Akkermansia</taxon>
    </lineage>
</organism>
<dbReference type="InterPro" id="IPR003329">
    <property type="entry name" value="Cytidylyl_trans"/>
</dbReference>
<evidence type="ECO:0000256" key="3">
    <source>
        <dbReference type="ARBA" id="ARBA00022695"/>
    </source>
</evidence>
<dbReference type="PANTHER" id="PTHR42866:SF2">
    <property type="entry name" value="3-DEOXY-MANNO-OCTULOSONATE CYTIDYLYLTRANSFERASE, MITOCHONDRIAL"/>
    <property type="match status" value="1"/>
</dbReference>
<dbReference type="GO" id="GO:0033468">
    <property type="term" value="P:CMP-keto-3-deoxy-D-manno-octulosonic acid biosynthetic process"/>
    <property type="evidence" value="ECO:0007669"/>
    <property type="project" value="UniProtKB-UniRule"/>
</dbReference>
<keyword evidence="4 5" id="KW-0448">Lipopolysaccharide biosynthesis</keyword>
<reference evidence="6" key="1">
    <citation type="submission" date="2019-11" db="EMBL/GenBank/DDBJ databases">
        <authorList>
            <person name="Feng L."/>
        </authorList>
    </citation>
    <scope>NUCLEOTIDE SEQUENCE</scope>
    <source>
        <strain evidence="6">AMuciniphilaLFYP55</strain>
    </source>
</reference>
<dbReference type="GO" id="GO:0009103">
    <property type="term" value="P:lipopolysaccharide biosynthetic process"/>
    <property type="evidence" value="ECO:0007669"/>
    <property type="project" value="UniProtKB-UniRule"/>
</dbReference>
<comment type="subcellular location">
    <subcellularLocation>
        <location evidence="5">Cytoplasm</location>
    </subcellularLocation>
    <subcellularLocation>
        <location evidence="1">Membrane</location>
    </subcellularLocation>
</comment>
<dbReference type="Gene3D" id="3.90.550.10">
    <property type="entry name" value="Spore Coat Polysaccharide Biosynthesis Protein SpsA, Chain A"/>
    <property type="match status" value="1"/>
</dbReference>
<dbReference type="NCBIfam" id="TIGR00466">
    <property type="entry name" value="kdsB"/>
    <property type="match status" value="1"/>
</dbReference>
<dbReference type="EMBL" id="CACRSS010000002">
    <property type="protein sequence ID" value="VYS79250.1"/>
    <property type="molecule type" value="Genomic_DNA"/>
</dbReference>
<dbReference type="FunFam" id="3.90.550.10:FF:000011">
    <property type="entry name" value="3-deoxy-manno-octulosonate cytidylyltransferase"/>
    <property type="match status" value="1"/>
</dbReference>
<keyword evidence="3 5" id="KW-0548">Nucleotidyltransferase</keyword>
<keyword evidence="2 5" id="KW-0808">Transferase</keyword>
<dbReference type="PANTHER" id="PTHR42866">
    <property type="entry name" value="3-DEOXY-MANNO-OCTULOSONATE CYTIDYLYLTRANSFERASE"/>
    <property type="match status" value="1"/>
</dbReference>
<evidence type="ECO:0000313" key="6">
    <source>
        <dbReference type="EMBL" id="VYS79250.1"/>
    </source>
</evidence>
<dbReference type="GO" id="GO:0005829">
    <property type="term" value="C:cytosol"/>
    <property type="evidence" value="ECO:0007669"/>
    <property type="project" value="TreeGrafter"/>
</dbReference>
<keyword evidence="5" id="KW-0963">Cytoplasm</keyword>
<evidence type="ECO:0000256" key="4">
    <source>
        <dbReference type="ARBA" id="ARBA00022985"/>
    </source>
</evidence>
<name>A0A6N2RHV4_9BACT</name>
<protein>
    <recommendedName>
        <fullName evidence="5">3-deoxy-manno-octulosonate cytidylyltransferase</fullName>
        <ecNumber evidence="5">2.7.7.38</ecNumber>
    </recommendedName>
    <alternativeName>
        <fullName evidence="5">CMP-2-keto-3-deoxyoctulosonic acid synthase</fullName>
        <shortName evidence="5">CKS</shortName>
        <shortName evidence="5">CMP-KDO synthase</shortName>
    </alternativeName>
</protein>
<comment type="pathway">
    <text evidence="5">Nucleotide-sugar biosynthesis; CMP-3-deoxy-D-manno-octulosonate biosynthesis; CMP-3-deoxy-D-manno-octulosonate from 3-deoxy-D-manno-octulosonate and CTP: step 1/1.</text>
</comment>
<dbReference type="GO" id="GO:0008690">
    <property type="term" value="F:3-deoxy-manno-octulosonate cytidylyltransferase activity"/>
    <property type="evidence" value="ECO:0007669"/>
    <property type="project" value="UniProtKB-UniRule"/>
</dbReference>
<sequence length="249" mass="27304">MAADSPHHIIGLIPSRWGSSRFPGKPLHLIAGKPLVQHVWERVSRCSRLDDIAIATDDQRIFDTAVAFGAKAIMTSPDHPSGSDRLAEAVQAFPSATHVVNIQGDEPLIDPALIDRLADALVSDGALSMATVACPISAQEDLDNPNIVKVVLAGNGDALYFSRSVIPYARHPRVTPPLRHLGIYAYRRDFLENYVRWEPTPLEQTESLEQLRALENGARIRVILTDHVSVGVDTPEQAAQVEQILLNIH</sequence>
<dbReference type="HAMAP" id="MF_00057">
    <property type="entry name" value="KdsB"/>
    <property type="match status" value="1"/>
</dbReference>
<dbReference type="UniPathway" id="UPA00358">
    <property type="reaction ID" value="UER00476"/>
</dbReference>